<dbReference type="InterPro" id="IPR036249">
    <property type="entry name" value="Thioredoxin-like_sf"/>
</dbReference>
<dbReference type="AlphaFoldDB" id="A0A9J2PMI1"/>
<keyword evidence="4" id="KW-1185">Reference proteome</keyword>
<dbReference type="InterPro" id="IPR013766">
    <property type="entry name" value="Thioredoxin_domain"/>
</dbReference>
<dbReference type="WBParaSite" id="ALUE_0001050901-mRNA-1">
    <property type="protein sequence ID" value="ALUE_0001050901-mRNA-1"/>
    <property type="gene ID" value="ALUE_0001050901"/>
</dbReference>
<reference evidence="5" key="1">
    <citation type="submission" date="2023-03" db="UniProtKB">
        <authorList>
            <consortium name="WormBaseParasite"/>
        </authorList>
    </citation>
    <scope>IDENTIFICATION</scope>
</reference>
<feature type="transmembrane region" description="Helical" evidence="2">
    <location>
        <begin position="6"/>
        <end position="24"/>
    </location>
</feature>
<evidence type="ECO:0000313" key="4">
    <source>
        <dbReference type="Proteomes" id="UP000036681"/>
    </source>
</evidence>
<evidence type="ECO:0000259" key="3">
    <source>
        <dbReference type="PROSITE" id="PS51352"/>
    </source>
</evidence>
<protein>
    <submittedName>
        <fullName evidence="5">Thioredoxin domain-containing protein</fullName>
    </submittedName>
</protein>
<proteinExistence type="predicted"/>
<keyword evidence="2" id="KW-0472">Membrane</keyword>
<dbReference type="PANTHER" id="PTHR46115">
    <property type="entry name" value="THIOREDOXIN-LIKE PROTEIN 1"/>
    <property type="match status" value="1"/>
</dbReference>
<dbReference type="PROSITE" id="PS51352">
    <property type="entry name" value="THIOREDOXIN_2"/>
    <property type="match status" value="1"/>
</dbReference>
<accession>A0A9J2PMI1</accession>
<dbReference type="Proteomes" id="UP000036681">
    <property type="component" value="Unplaced"/>
</dbReference>
<keyword evidence="2" id="KW-0812">Transmembrane</keyword>
<sequence length="121" mass="14094">MTNVTNILILIFKYLLVLVADLGFENRDFAMVIITPKTKEEFESLLTSSDDRLIVIDFYAPWCGPCKMMGPKFEKMSEEYKEAIFIKIDVDEQEEISDSYEVKVMPTIVLIRNQEKLTRSK</sequence>
<evidence type="ECO:0000256" key="1">
    <source>
        <dbReference type="ARBA" id="ARBA00023157"/>
    </source>
</evidence>
<feature type="domain" description="Thioredoxin" evidence="3">
    <location>
        <begin position="20"/>
        <end position="121"/>
    </location>
</feature>
<evidence type="ECO:0000256" key="2">
    <source>
        <dbReference type="SAM" id="Phobius"/>
    </source>
</evidence>
<dbReference type="CDD" id="cd02947">
    <property type="entry name" value="TRX_family"/>
    <property type="match status" value="1"/>
</dbReference>
<dbReference type="PROSITE" id="PS00194">
    <property type="entry name" value="THIOREDOXIN_1"/>
    <property type="match status" value="1"/>
</dbReference>
<dbReference type="InterPro" id="IPR017937">
    <property type="entry name" value="Thioredoxin_CS"/>
</dbReference>
<dbReference type="Pfam" id="PF00085">
    <property type="entry name" value="Thioredoxin"/>
    <property type="match status" value="1"/>
</dbReference>
<dbReference type="SUPFAM" id="SSF52833">
    <property type="entry name" value="Thioredoxin-like"/>
    <property type="match status" value="1"/>
</dbReference>
<dbReference type="PRINTS" id="PR00421">
    <property type="entry name" value="THIOREDOXIN"/>
</dbReference>
<evidence type="ECO:0000313" key="5">
    <source>
        <dbReference type="WBParaSite" id="ALUE_0001050901-mRNA-1"/>
    </source>
</evidence>
<dbReference type="Gene3D" id="3.40.30.10">
    <property type="entry name" value="Glutaredoxin"/>
    <property type="match status" value="1"/>
</dbReference>
<keyword evidence="2" id="KW-1133">Transmembrane helix</keyword>
<organism evidence="4 5">
    <name type="scientific">Ascaris lumbricoides</name>
    <name type="common">Giant roundworm</name>
    <dbReference type="NCBI Taxonomy" id="6252"/>
    <lineage>
        <taxon>Eukaryota</taxon>
        <taxon>Metazoa</taxon>
        <taxon>Ecdysozoa</taxon>
        <taxon>Nematoda</taxon>
        <taxon>Chromadorea</taxon>
        <taxon>Rhabditida</taxon>
        <taxon>Spirurina</taxon>
        <taxon>Ascaridomorpha</taxon>
        <taxon>Ascaridoidea</taxon>
        <taxon>Ascarididae</taxon>
        <taxon>Ascaris</taxon>
    </lineage>
</organism>
<keyword evidence="1" id="KW-1015">Disulfide bond</keyword>
<name>A0A9J2PMI1_ASCLU</name>